<evidence type="ECO:0000313" key="2">
    <source>
        <dbReference type="EMBL" id="XAO73462.1"/>
    </source>
</evidence>
<dbReference type="PANTHER" id="PTHR38590">
    <property type="entry name" value="BLL0828 PROTEIN"/>
    <property type="match status" value="1"/>
</dbReference>
<dbReference type="SUPFAM" id="SSF52980">
    <property type="entry name" value="Restriction endonuclease-like"/>
    <property type="match status" value="1"/>
</dbReference>
<keyword evidence="2" id="KW-0540">Nuclease</keyword>
<evidence type="ECO:0000259" key="1">
    <source>
        <dbReference type="Pfam" id="PF04480"/>
    </source>
</evidence>
<protein>
    <submittedName>
        <fullName evidence="2">Endonuclease domain-containing protein</fullName>
    </submittedName>
</protein>
<gene>
    <name evidence="2" type="ORF">AAFP95_17200</name>
</gene>
<keyword evidence="2" id="KW-0255">Endonuclease</keyword>
<dbReference type="GO" id="GO:0004519">
    <property type="term" value="F:endonuclease activity"/>
    <property type="evidence" value="ECO:0007669"/>
    <property type="project" value="UniProtKB-KW"/>
</dbReference>
<feature type="domain" description="DUF559" evidence="1">
    <location>
        <begin position="98"/>
        <end position="187"/>
    </location>
</feature>
<name>A0AAU6WNN9_9FLAO</name>
<accession>A0AAU6WNN9</accession>
<keyword evidence="2" id="KW-0378">Hydrolase</keyword>
<proteinExistence type="predicted"/>
<dbReference type="InterPro" id="IPR007569">
    <property type="entry name" value="DUF559"/>
</dbReference>
<dbReference type="InterPro" id="IPR011335">
    <property type="entry name" value="Restrct_endonuc-II-like"/>
</dbReference>
<dbReference type="RefSeq" id="WP_294232650.1">
    <property type="nucleotide sequence ID" value="NZ_CP154834.1"/>
</dbReference>
<dbReference type="Gene3D" id="3.40.960.10">
    <property type="entry name" value="VSR Endonuclease"/>
    <property type="match status" value="1"/>
</dbReference>
<dbReference type="EMBL" id="CP154834">
    <property type="protein sequence ID" value="XAO73462.1"/>
    <property type="molecule type" value="Genomic_DNA"/>
</dbReference>
<dbReference type="AlphaFoldDB" id="A0AAU6WNN9"/>
<sequence length="200" mass="23649">MSKIFNFDKVWVITSTGSTEIPSRGGELYWCKFSYLKLGSGFILLQFPKKTYISPKLKTQMPEKQILTHIHGIIIYRNFVENLPYNPHLKPLIKEKRKLGILSEVLFWKQVRNKNFYHIDFDRQRIIGNYIVDLYVKSLVLVVEIDGISHDFKQEYDLERAKFLENLGLKIFRITDFDVKQNLSVAMTALENFIIEHWSD</sequence>
<reference evidence="2 3" key="1">
    <citation type="submission" date="2024-04" db="EMBL/GenBank/DDBJ databases">
        <title>Genome sequencing and assembly of rice foliar adapted Chryseobacterium endophyticum OsEnb-ALM-A6.</title>
        <authorList>
            <person name="Kumar S."/>
            <person name="Javed M."/>
            <person name="Chouhan V."/>
            <person name="Charishma K."/>
            <person name="Patel A."/>
            <person name="Kumar M."/>
            <person name="Sahu K.P."/>
            <person name="Kumar A."/>
        </authorList>
    </citation>
    <scope>NUCLEOTIDE SEQUENCE [LARGE SCALE GENOMIC DNA]</scope>
    <source>
        <strain evidence="2 3">OsEnb-ALM-A6</strain>
    </source>
</reference>
<dbReference type="CDD" id="cd01038">
    <property type="entry name" value="Endonuclease_DUF559"/>
    <property type="match status" value="1"/>
</dbReference>
<dbReference type="InterPro" id="IPR047216">
    <property type="entry name" value="Endonuclease_DUF559_bact"/>
</dbReference>
<dbReference type="PANTHER" id="PTHR38590:SF1">
    <property type="entry name" value="BLL0828 PROTEIN"/>
    <property type="match status" value="1"/>
</dbReference>
<organism evidence="2 3">
    <name type="scientific">Chryseobacterium endophyticum</name>
    <dbReference type="NCBI Taxonomy" id="1854762"/>
    <lineage>
        <taxon>Bacteria</taxon>
        <taxon>Pseudomonadati</taxon>
        <taxon>Bacteroidota</taxon>
        <taxon>Flavobacteriia</taxon>
        <taxon>Flavobacteriales</taxon>
        <taxon>Weeksellaceae</taxon>
        <taxon>Chryseobacterium group</taxon>
        <taxon>Chryseobacterium</taxon>
    </lineage>
</organism>
<dbReference type="Proteomes" id="UP001463665">
    <property type="component" value="Chromosome"/>
</dbReference>
<keyword evidence="3" id="KW-1185">Reference proteome</keyword>
<evidence type="ECO:0000313" key="3">
    <source>
        <dbReference type="Proteomes" id="UP001463665"/>
    </source>
</evidence>
<dbReference type="Pfam" id="PF04480">
    <property type="entry name" value="DUF559"/>
    <property type="match status" value="1"/>
</dbReference>